<dbReference type="Proteomes" id="UP000886501">
    <property type="component" value="Unassembled WGS sequence"/>
</dbReference>
<comment type="caution">
    <text evidence="1">The sequence shown here is derived from an EMBL/GenBank/DDBJ whole genome shotgun (WGS) entry which is preliminary data.</text>
</comment>
<accession>A0ACB6ZHI3</accession>
<sequence length="524" mass="58371">MSFETSGLSIDTLLDIILMKLSEDAICAKYYSDSKFQKLDIKTSRVLAQVRFTRNTLSPVHTLPPETLAIIFQYVLDDCFGPNSAPREDFYKWTAITRVCRYWRESALSFATLWSTVSMGNLPAAVISIERSRGTLLDIYVPSHQPLNGVWDKIRDHMPRVRKLAAKVYHLDTLKTSLGSPILAPNLQTLDIHKIGTQDRPLPLLFDWSIPNLSSVRLSGISDWKPNHFAGLKQLSIENVHQALPLGNLLDILEANPTLEYLELWHAEPTAELTLRHITLPNLRLLKFSSGSPRQLLESISLPSTCRMELTSMVLDPSNRSIFECSLPSESRSFPNIKDVGKLKINIGDGVDGIEISGAASSSTFRLQVSSMARTLIQSTLSSFGPLSAASIREVSVQGCHTLEYPDPEAWKPLLGSMTSLETLWLVKSDCDPVLQVLGADSRLLPSMRSLRVCSDRLPSPQAVRKMAQARRDQGHPIEHLLVACCPEDAESWNGLVDVFGVVDVVRPRDFPVMLLDESTKFEA</sequence>
<gene>
    <name evidence="1" type="ORF">BDM02DRAFT_3269399</name>
</gene>
<reference evidence="1" key="2">
    <citation type="journal article" date="2020" name="Nat. Commun.">
        <title>Large-scale genome sequencing of mycorrhizal fungi provides insights into the early evolution of symbiotic traits.</title>
        <authorList>
            <person name="Miyauchi S."/>
            <person name="Kiss E."/>
            <person name="Kuo A."/>
            <person name="Drula E."/>
            <person name="Kohler A."/>
            <person name="Sanchez-Garcia M."/>
            <person name="Morin E."/>
            <person name="Andreopoulos B."/>
            <person name="Barry K.W."/>
            <person name="Bonito G."/>
            <person name="Buee M."/>
            <person name="Carver A."/>
            <person name="Chen C."/>
            <person name="Cichocki N."/>
            <person name="Clum A."/>
            <person name="Culley D."/>
            <person name="Crous P.W."/>
            <person name="Fauchery L."/>
            <person name="Girlanda M."/>
            <person name="Hayes R.D."/>
            <person name="Keri Z."/>
            <person name="LaButti K."/>
            <person name="Lipzen A."/>
            <person name="Lombard V."/>
            <person name="Magnuson J."/>
            <person name="Maillard F."/>
            <person name="Murat C."/>
            <person name="Nolan M."/>
            <person name="Ohm R.A."/>
            <person name="Pangilinan J."/>
            <person name="Pereira M.F."/>
            <person name="Perotto S."/>
            <person name="Peter M."/>
            <person name="Pfister S."/>
            <person name="Riley R."/>
            <person name="Sitrit Y."/>
            <person name="Stielow J.B."/>
            <person name="Szollosi G."/>
            <person name="Zifcakova L."/>
            <person name="Stursova M."/>
            <person name="Spatafora J.W."/>
            <person name="Tedersoo L."/>
            <person name="Vaario L.M."/>
            <person name="Yamada A."/>
            <person name="Yan M."/>
            <person name="Wang P."/>
            <person name="Xu J."/>
            <person name="Bruns T."/>
            <person name="Baldrian P."/>
            <person name="Vilgalys R."/>
            <person name="Dunand C."/>
            <person name="Henrissat B."/>
            <person name="Grigoriev I.V."/>
            <person name="Hibbett D."/>
            <person name="Nagy L.G."/>
            <person name="Martin F.M."/>
        </authorList>
    </citation>
    <scope>NUCLEOTIDE SEQUENCE</scope>
    <source>
        <strain evidence="1">P2</strain>
    </source>
</reference>
<proteinExistence type="predicted"/>
<protein>
    <submittedName>
        <fullName evidence="1">Uncharacterized protein</fullName>
    </submittedName>
</protein>
<reference evidence="1" key="1">
    <citation type="submission" date="2019-10" db="EMBL/GenBank/DDBJ databases">
        <authorList>
            <consortium name="DOE Joint Genome Institute"/>
            <person name="Kuo A."/>
            <person name="Miyauchi S."/>
            <person name="Kiss E."/>
            <person name="Drula E."/>
            <person name="Kohler A."/>
            <person name="Sanchez-Garcia M."/>
            <person name="Andreopoulos B."/>
            <person name="Barry K.W."/>
            <person name="Bonito G."/>
            <person name="Buee M."/>
            <person name="Carver A."/>
            <person name="Chen C."/>
            <person name="Cichocki N."/>
            <person name="Clum A."/>
            <person name="Culley D."/>
            <person name="Crous P.W."/>
            <person name="Fauchery L."/>
            <person name="Girlanda M."/>
            <person name="Hayes R."/>
            <person name="Keri Z."/>
            <person name="Labutti K."/>
            <person name="Lipzen A."/>
            <person name="Lombard V."/>
            <person name="Magnuson J."/>
            <person name="Maillard F."/>
            <person name="Morin E."/>
            <person name="Murat C."/>
            <person name="Nolan M."/>
            <person name="Ohm R."/>
            <person name="Pangilinan J."/>
            <person name="Pereira M."/>
            <person name="Perotto S."/>
            <person name="Peter M."/>
            <person name="Riley R."/>
            <person name="Sitrit Y."/>
            <person name="Stielow B."/>
            <person name="Szollosi G."/>
            <person name="Zifcakova L."/>
            <person name="Stursova M."/>
            <person name="Spatafora J.W."/>
            <person name="Tedersoo L."/>
            <person name="Vaario L.-M."/>
            <person name="Yamada A."/>
            <person name="Yan M."/>
            <person name="Wang P."/>
            <person name="Xu J."/>
            <person name="Bruns T."/>
            <person name="Baldrian P."/>
            <person name="Vilgalys R."/>
            <person name="Henrissat B."/>
            <person name="Grigoriev I.V."/>
            <person name="Hibbett D."/>
            <person name="Nagy L.G."/>
            <person name="Martin F.M."/>
        </authorList>
    </citation>
    <scope>NUCLEOTIDE SEQUENCE</scope>
    <source>
        <strain evidence="1">P2</strain>
    </source>
</reference>
<organism evidence="1 2">
    <name type="scientific">Thelephora ganbajun</name>
    <name type="common">Ganba fungus</name>
    <dbReference type="NCBI Taxonomy" id="370292"/>
    <lineage>
        <taxon>Eukaryota</taxon>
        <taxon>Fungi</taxon>
        <taxon>Dikarya</taxon>
        <taxon>Basidiomycota</taxon>
        <taxon>Agaricomycotina</taxon>
        <taxon>Agaricomycetes</taxon>
        <taxon>Thelephorales</taxon>
        <taxon>Thelephoraceae</taxon>
        <taxon>Thelephora</taxon>
    </lineage>
</organism>
<keyword evidence="2" id="KW-1185">Reference proteome</keyword>
<evidence type="ECO:0000313" key="1">
    <source>
        <dbReference type="EMBL" id="KAF9648601.1"/>
    </source>
</evidence>
<name>A0ACB6ZHI3_THEGA</name>
<dbReference type="EMBL" id="MU118011">
    <property type="protein sequence ID" value="KAF9648601.1"/>
    <property type="molecule type" value="Genomic_DNA"/>
</dbReference>
<evidence type="ECO:0000313" key="2">
    <source>
        <dbReference type="Proteomes" id="UP000886501"/>
    </source>
</evidence>